<accession>A0A1H6UVA1</accession>
<protein>
    <submittedName>
        <fullName evidence="2">Uncharacterized protein</fullName>
    </submittedName>
</protein>
<feature type="region of interest" description="Disordered" evidence="1">
    <location>
        <begin position="117"/>
        <end position="140"/>
    </location>
</feature>
<keyword evidence="3" id="KW-1185">Reference proteome</keyword>
<evidence type="ECO:0000256" key="1">
    <source>
        <dbReference type="SAM" id="MobiDB-lite"/>
    </source>
</evidence>
<dbReference type="EMBL" id="FNZA01000002">
    <property type="protein sequence ID" value="SEI91882.1"/>
    <property type="molecule type" value="Genomic_DNA"/>
</dbReference>
<dbReference type="RefSeq" id="WP_092263466.1">
    <property type="nucleotide sequence ID" value="NZ_FNZA01000002.1"/>
</dbReference>
<dbReference type="STRING" id="856736.SAMN04488058_102218"/>
<proteinExistence type="predicted"/>
<dbReference type="Proteomes" id="UP000199223">
    <property type="component" value="Unassembled WGS sequence"/>
</dbReference>
<evidence type="ECO:0000313" key="3">
    <source>
        <dbReference type="Proteomes" id="UP000199223"/>
    </source>
</evidence>
<dbReference type="AlphaFoldDB" id="A0A1H6UVA1"/>
<organism evidence="2 3">
    <name type="scientific">Deinococcus reticulitermitis</name>
    <dbReference type="NCBI Taxonomy" id="856736"/>
    <lineage>
        <taxon>Bacteria</taxon>
        <taxon>Thermotogati</taxon>
        <taxon>Deinococcota</taxon>
        <taxon>Deinococci</taxon>
        <taxon>Deinococcales</taxon>
        <taxon>Deinococcaceae</taxon>
        <taxon>Deinococcus</taxon>
    </lineage>
</organism>
<sequence>MTYKKLSEQMQELSNPQRSDAFLKRFKDAVREGAIDAMNLQERFTLPKQYTRRGNEGTYTRDTRDMLFDDTAAFRKWFEQTDKELAMVRRQARPKPSLEAIESGDIDFKTMVEETRRKMQASYEKGRTLGQTRSKTKKKK</sequence>
<dbReference type="OrthoDB" id="73423at2"/>
<reference evidence="3" key="1">
    <citation type="submission" date="2016-10" db="EMBL/GenBank/DDBJ databases">
        <authorList>
            <person name="Varghese N."/>
            <person name="Submissions S."/>
        </authorList>
    </citation>
    <scope>NUCLEOTIDE SEQUENCE [LARGE SCALE GENOMIC DNA]</scope>
    <source>
        <strain evidence="3">CGMCC 1.10218</strain>
    </source>
</reference>
<evidence type="ECO:0000313" key="2">
    <source>
        <dbReference type="EMBL" id="SEI91882.1"/>
    </source>
</evidence>
<gene>
    <name evidence="2" type="ORF">SAMN04488058_102218</name>
</gene>
<name>A0A1H6UVA1_9DEIO</name>